<dbReference type="InterPro" id="IPR011035">
    <property type="entry name" value="Ribosomal_bL25/Gln-tRNA_synth"/>
</dbReference>
<dbReference type="AlphaFoldDB" id="A0A2T0W9V3"/>
<protein>
    <recommendedName>
        <fullName evidence="5">Large ribosomal subunit protein bL25</fullName>
    </recommendedName>
    <alternativeName>
        <fullName evidence="5">General stress protein CTC</fullName>
    </alternativeName>
</protein>
<organism evidence="9 10">
    <name type="scientific">Alkalibacterium olivapovliticus</name>
    <dbReference type="NCBI Taxonomy" id="99907"/>
    <lineage>
        <taxon>Bacteria</taxon>
        <taxon>Bacillati</taxon>
        <taxon>Bacillota</taxon>
        <taxon>Bacilli</taxon>
        <taxon>Lactobacillales</taxon>
        <taxon>Carnobacteriaceae</taxon>
        <taxon>Alkalibacterium</taxon>
    </lineage>
</organism>
<evidence type="ECO:0000256" key="4">
    <source>
        <dbReference type="ARBA" id="ARBA00023274"/>
    </source>
</evidence>
<dbReference type="Gene3D" id="2.170.120.20">
    <property type="entry name" value="Ribosomal protein L25, beta domain"/>
    <property type="match status" value="1"/>
</dbReference>
<dbReference type="EMBL" id="PVTO01000005">
    <property type="protein sequence ID" value="PRY83294.1"/>
    <property type="molecule type" value="Genomic_DNA"/>
</dbReference>
<dbReference type="GO" id="GO:0022625">
    <property type="term" value="C:cytosolic large ribosomal subunit"/>
    <property type="evidence" value="ECO:0007669"/>
    <property type="project" value="TreeGrafter"/>
</dbReference>
<comment type="subunit">
    <text evidence="5">Part of the 50S ribosomal subunit; part of the 5S rRNA/L5/L18/L25 subcomplex. Contacts the 5S rRNA. Binds to the 5S rRNA independently of L5 and L18.</text>
</comment>
<keyword evidence="4 5" id="KW-0687">Ribonucleoprotein</keyword>
<dbReference type="HAMAP" id="MF_01334">
    <property type="entry name" value="Ribosomal_bL25_CTC"/>
    <property type="match status" value="1"/>
</dbReference>
<dbReference type="Pfam" id="PF14693">
    <property type="entry name" value="Ribosomal_TL5_C"/>
    <property type="match status" value="1"/>
</dbReference>
<evidence type="ECO:0000256" key="5">
    <source>
        <dbReference type="HAMAP-Rule" id="MF_01334"/>
    </source>
</evidence>
<feature type="domain" description="Large ribosomal subunit protein bL25 L25" evidence="7">
    <location>
        <begin position="3"/>
        <end position="90"/>
    </location>
</feature>
<dbReference type="NCBIfam" id="TIGR00731">
    <property type="entry name" value="bL25_bact_ctc"/>
    <property type="match status" value="1"/>
</dbReference>
<keyword evidence="3 5" id="KW-0689">Ribosomal protein</keyword>
<keyword evidence="2 5" id="KW-0694">RNA-binding</keyword>
<feature type="domain" description="Large ribosomal subunit protein bL25 beta" evidence="8">
    <location>
        <begin position="98"/>
        <end position="178"/>
    </location>
</feature>
<keyword evidence="10" id="KW-1185">Reference proteome</keyword>
<comment type="caution">
    <text evidence="9">The sequence shown here is derived from an EMBL/GenBank/DDBJ whole genome shotgun (WGS) entry which is preliminary data.</text>
</comment>
<dbReference type="Pfam" id="PF01386">
    <property type="entry name" value="Ribosomal_L25p"/>
    <property type="match status" value="1"/>
</dbReference>
<gene>
    <name evidence="5" type="primary">rplY</name>
    <name evidence="5" type="synonym">ctc</name>
    <name evidence="9" type="ORF">CLV38_10575</name>
</gene>
<sequence>MKLSATKRTELGSGASKRARVEGLVPAAIYGKEVETVSVLINRKEFEQTIKEVGYNGVFDVEVDGNDTYQVFVKDQANAALKPLVYHVDLLAFTKGQKVTMSIPVRISGEENIEEGIVSQSISEIEVNIAPAEAPSEYTLDVSKLEIGDTLHVSDLDLGDSAELLTDESFTVVSVSAPEAIEEEPAEDADEMPEPEVIGESDDEDSE</sequence>
<dbReference type="InterPro" id="IPR020057">
    <property type="entry name" value="Ribosomal_bL25_b-dom"/>
</dbReference>
<accession>A0A2T0W9V3</accession>
<dbReference type="InterPro" id="IPR020930">
    <property type="entry name" value="Ribosomal_uL5_bac-type"/>
</dbReference>
<proteinExistence type="inferred from homology"/>
<dbReference type="Proteomes" id="UP000238205">
    <property type="component" value="Unassembled WGS sequence"/>
</dbReference>
<evidence type="ECO:0000256" key="6">
    <source>
        <dbReference type="SAM" id="MobiDB-lite"/>
    </source>
</evidence>
<name>A0A2T0W9V3_9LACT</name>
<dbReference type="InterPro" id="IPR020056">
    <property type="entry name" value="Rbsml_bL25/Gln-tRNA_synth_N"/>
</dbReference>
<reference evidence="9 10" key="1">
    <citation type="submission" date="2018-03" db="EMBL/GenBank/DDBJ databases">
        <title>Genomic Encyclopedia of Archaeal and Bacterial Type Strains, Phase II (KMG-II): from individual species to whole genera.</title>
        <authorList>
            <person name="Goeker M."/>
        </authorList>
    </citation>
    <scope>NUCLEOTIDE SEQUENCE [LARGE SCALE GENOMIC DNA]</scope>
    <source>
        <strain evidence="9 10">DSM 13175</strain>
    </source>
</reference>
<dbReference type="GO" id="GO:0008097">
    <property type="term" value="F:5S rRNA binding"/>
    <property type="evidence" value="ECO:0007669"/>
    <property type="project" value="InterPro"/>
</dbReference>
<dbReference type="InterPro" id="IPR029751">
    <property type="entry name" value="Ribosomal_L25_dom"/>
</dbReference>
<comment type="similarity">
    <text evidence="5">Belongs to the bacterial ribosomal protein bL25 family. CTC subfamily.</text>
</comment>
<evidence type="ECO:0000256" key="2">
    <source>
        <dbReference type="ARBA" id="ARBA00022884"/>
    </source>
</evidence>
<evidence type="ECO:0000313" key="10">
    <source>
        <dbReference type="Proteomes" id="UP000238205"/>
    </source>
</evidence>
<dbReference type="SUPFAM" id="SSF50715">
    <property type="entry name" value="Ribosomal protein L25-like"/>
    <property type="match status" value="1"/>
</dbReference>
<feature type="compositionally biased region" description="Acidic residues" evidence="6">
    <location>
        <begin position="180"/>
        <end position="207"/>
    </location>
</feature>
<evidence type="ECO:0000259" key="7">
    <source>
        <dbReference type="Pfam" id="PF01386"/>
    </source>
</evidence>
<dbReference type="CDD" id="cd00495">
    <property type="entry name" value="Ribosomal_L25_TL5_CTC"/>
    <property type="match status" value="1"/>
</dbReference>
<feature type="region of interest" description="Disordered" evidence="6">
    <location>
        <begin position="177"/>
        <end position="207"/>
    </location>
</feature>
<dbReference type="PANTHER" id="PTHR33284">
    <property type="entry name" value="RIBOSOMAL PROTEIN L25/GLN-TRNA SYNTHETASE, ANTI-CODON-BINDING DOMAIN-CONTAINING PROTEIN"/>
    <property type="match status" value="1"/>
</dbReference>
<comment type="function">
    <text evidence="5">This is one of the proteins that binds to the 5S RNA in the ribosome where it forms part of the central protuberance.</text>
</comment>
<dbReference type="RefSeq" id="WP_106191785.1">
    <property type="nucleotide sequence ID" value="NZ_PVTO01000005.1"/>
</dbReference>
<dbReference type="GO" id="GO:0006412">
    <property type="term" value="P:translation"/>
    <property type="evidence" value="ECO:0007669"/>
    <property type="project" value="UniProtKB-UniRule"/>
</dbReference>
<evidence type="ECO:0000313" key="9">
    <source>
        <dbReference type="EMBL" id="PRY83294.1"/>
    </source>
</evidence>
<evidence type="ECO:0000256" key="1">
    <source>
        <dbReference type="ARBA" id="ARBA00022730"/>
    </source>
</evidence>
<dbReference type="InterPro" id="IPR001021">
    <property type="entry name" value="Ribosomal_bL25_long"/>
</dbReference>
<evidence type="ECO:0000259" key="8">
    <source>
        <dbReference type="Pfam" id="PF14693"/>
    </source>
</evidence>
<dbReference type="PANTHER" id="PTHR33284:SF1">
    <property type="entry name" value="RIBOSOMAL PROTEIN L25_GLN-TRNA SYNTHETASE, ANTI-CODON-BINDING DOMAIN-CONTAINING PROTEIN"/>
    <property type="match status" value="1"/>
</dbReference>
<dbReference type="OrthoDB" id="9790002at2"/>
<evidence type="ECO:0000256" key="3">
    <source>
        <dbReference type="ARBA" id="ARBA00022980"/>
    </source>
</evidence>
<keyword evidence="1 5" id="KW-0699">rRNA-binding</keyword>
<dbReference type="GO" id="GO:0003735">
    <property type="term" value="F:structural constituent of ribosome"/>
    <property type="evidence" value="ECO:0007669"/>
    <property type="project" value="InterPro"/>
</dbReference>
<dbReference type="Gene3D" id="2.40.240.10">
    <property type="entry name" value="Ribosomal Protein L25, Chain P"/>
    <property type="match status" value="1"/>
</dbReference>
<dbReference type="InterPro" id="IPR037121">
    <property type="entry name" value="Ribosomal_bL25_C"/>
</dbReference>